<comment type="cofactor">
    <cofactor evidence="1">
        <name>pyridoxal 5'-phosphate</name>
        <dbReference type="ChEBI" id="CHEBI:597326"/>
    </cofactor>
</comment>
<evidence type="ECO:0000256" key="6">
    <source>
        <dbReference type="ARBA" id="ARBA00022679"/>
    </source>
</evidence>
<dbReference type="EMBL" id="CAUYUE010000012">
    <property type="protein sequence ID" value="CAK0785184.1"/>
    <property type="molecule type" value="Genomic_DNA"/>
</dbReference>
<dbReference type="GO" id="GO:0030170">
    <property type="term" value="F:pyridoxal phosphate binding"/>
    <property type="evidence" value="ECO:0007669"/>
    <property type="project" value="InterPro"/>
</dbReference>
<dbReference type="EC" id="2.3.1.50" evidence="5"/>
<dbReference type="GO" id="GO:0004758">
    <property type="term" value="F:serine C-palmitoyltransferase activity"/>
    <property type="evidence" value="ECO:0007669"/>
    <property type="project" value="TreeGrafter"/>
</dbReference>
<comment type="similarity">
    <text evidence="4">Belongs to the class-II pyridoxal-phosphate-dependent aminotransferase family.</text>
</comment>
<gene>
    <name evidence="12" type="ORF">CVIRNUC_008390</name>
</gene>
<organism evidence="12 13">
    <name type="scientific">Coccomyxa viridis</name>
    <dbReference type="NCBI Taxonomy" id="1274662"/>
    <lineage>
        <taxon>Eukaryota</taxon>
        <taxon>Viridiplantae</taxon>
        <taxon>Chlorophyta</taxon>
        <taxon>core chlorophytes</taxon>
        <taxon>Trebouxiophyceae</taxon>
        <taxon>Trebouxiophyceae incertae sedis</taxon>
        <taxon>Coccomyxaceae</taxon>
        <taxon>Coccomyxa</taxon>
    </lineage>
</organism>
<dbReference type="Gene3D" id="3.40.640.10">
    <property type="entry name" value="Type I PLP-dependent aspartate aminotransferase-like (Major domain)"/>
    <property type="match status" value="1"/>
</dbReference>
<evidence type="ECO:0000256" key="3">
    <source>
        <dbReference type="ARBA" id="ARBA00004991"/>
    </source>
</evidence>
<evidence type="ECO:0000256" key="1">
    <source>
        <dbReference type="ARBA" id="ARBA00001933"/>
    </source>
</evidence>
<dbReference type="Gene3D" id="3.90.1150.10">
    <property type="entry name" value="Aspartate Aminotransferase, domain 1"/>
    <property type="match status" value="1"/>
</dbReference>
<dbReference type="GO" id="GO:0005783">
    <property type="term" value="C:endoplasmic reticulum"/>
    <property type="evidence" value="ECO:0007669"/>
    <property type="project" value="TreeGrafter"/>
</dbReference>
<accession>A0AAV1IDN2</accession>
<evidence type="ECO:0000256" key="7">
    <source>
        <dbReference type="ARBA" id="ARBA00022898"/>
    </source>
</evidence>
<evidence type="ECO:0000256" key="2">
    <source>
        <dbReference type="ARBA" id="ARBA00004760"/>
    </source>
</evidence>
<keyword evidence="8" id="KW-0746">Sphingolipid metabolism</keyword>
<proteinExistence type="inferred from homology"/>
<evidence type="ECO:0000259" key="11">
    <source>
        <dbReference type="Pfam" id="PF00155"/>
    </source>
</evidence>
<dbReference type="InterPro" id="IPR015424">
    <property type="entry name" value="PyrdxlP-dep_Trfase"/>
</dbReference>
<evidence type="ECO:0000256" key="8">
    <source>
        <dbReference type="ARBA" id="ARBA00022919"/>
    </source>
</evidence>
<dbReference type="InterPro" id="IPR015421">
    <property type="entry name" value="PyrdxlP-dep_Trfase_major"/>
</dbReference>
<dbReference type="InterPro" id="IPR004839">
    <property type="entry name" value="Aminotransferase_I/II_large"/>
</dbReference>
<protein>
    <recommendedName>
        <fullName evidence="5">serine C-palmitoyltransferase</fullName>
        <ecNumber evidence="5">2.3.1.50</ecNumber>
    </recommendedName>
</protein>
<dbReference type="Proteomes" id="UP001314263">
    <property type="component" value="Unassembled WGS sequence"/>
</dbReference>
<dbReference type="InterPro" id="IPR015422">
    <property type="entry name" value="PyrdxlP-dep_Trfase_small"/>
</dbReference>
<dbReference type="Pfam" id="PF00155">
    <property type="entry name" value="Aminotran_1_2"/>
    <property type="match status" value="1"/>
</dbReference>
<keyword evidence="9" id="KW-0443">Lipid metabolism</keyword>
<keyword evidence="7" id="KW-0663">Pyridoxal phosphate</keyword>
<keyword evidence="10" id="KW-0012">Acyltransferase</keyword>
<evidence type="ECO:0000256" key="4">
    <source>
        <dbReference type="ARBA" id="ARBA00008392"/>
    </source>
</evidence>
<dbReference type="SUPFAM" id="SSF53383">
    <property type="entry name" value="PLP-dependent transferases"/>
    <property type="match status" value="1"/>
</dbReference>
<evidence type="ECO:0000256" key="9">
    <source>
        <dbReference type="ARBA" id="ARBA00023098"/>
    </source>
</evidence>
<dbReference type="InterPro" id="IPR050087">
    <property type="entry name" value="AON_synthase_class-II"/>
</dbReference>
<comment type="pathway">
    <text evidence="2">Lipid metabolism; sphingolipid metabolism.</text>
</comment>
<evidence type="ECO:0000256" key="5">
    <source>
        <dbReference type="ARBA" id="ARBA00013220"/>
    </source>
</evidence>
<keyword evidence="13" id="KW-1185">Reference proteome</keyword>
<comment type="pathway">
    <text evidence="3">Sphingolipid metabolism.</text>
</comment>
<dbReference type="PANTHER" id="PTHR13693:SF2">
    <property type="entry name" value="SERINE PALMITOYLTRANSFERASE 1"/>
    <property type="match status" value="1"/>
</dbReference>
<dbReference type="AlphaFoldDB" id="A0AAV1IDN2"/>
<reference evidence="12 13" key="1">
    <citation type="submission" date="2023-10" db="EMBL/GenBank/DDBJ databases">
        <authorList>
            <person name="Maclean D."/>
            <person name="Macfadyen A."/>
        </authorList>
    </citation>
    <scope>NUCLEOTIDE SEQUENCE [LARGE SCALE GENOMIC DNA]</scope>
</reference>
<keyword evidence="6" id="KW-0808">Transferase</keyword>
<sequence>MPHASEMMAVNTLKEICVRAVFLYIVLSCSAEALKPAKEPAEARLPQHVNATFLVRSVTEEVSYLAKQGAAYAAQGVAHVQRVGIIQATRDAWDVFRPGGQLHPQYLLEHKWNFIFEGVLLLVIAYMFLQHSGPKKKADKPLTEREIDELCDDWQPEPLFSHLTEAQKAYEPPVVSSPPGVIMTVNGKKAINMVSTNFLGVAGDPKIQAACRKTVEKYGIGSCGPRGFYGTIDVHLTLEERLAKFMGTEESIIYSYDLATVPSVLPAFANAKDVIVCDESVSYPIQNGCALSRAAIKKFRHNDMADLERTLQAIDREHRRLKKPLNRRFIVVEGIYAQSGHLAPLDEICKLKEKYKYRLVVDESLALGVLGQHGRGACEHWGLRPGDAEVVSASMGNALASVGGFCAGDREIVDHQRLSGLGYCFSASLPPFLATAAVGALDVLESQAAALLPALADNARLLRSRLAEVSGIQVEGGSREAVSPIVHVRLAEQSKGSAEAEAALQQVVSAALRKSGVLLSVNRMSKLDAVKGGPSIRMVVTAAHTEKHILKAVAALDAAVQSLTKPAGRGSHS</sequence>
<dbReference type="GO" id="GO:0046512">
    <property type="term" value="P:sphingosine biosynthetic process"/>
    <property type="evidence" value="ECO:0007669"/>
    <property type="project" value="TreeGrafter"/>
</dbReference>
<dbReference type="PANTHER" id="PTHR13693">
    <property type="entry name" value="CLASS II AMINOTRANSFERASE/8-AMINO-7-OXONONANOATE SYNTHASE"/>
    <property type="match status" value="1"/>
</dbReference>
<feature type="domain" description="Aminotransferase class I/classII large" evidence="11">
    <location>
        <begin position="190"/>
        <end position="556"/>
    </location>
</feature>
<evidence type="ECO:0000313" key="13">
    <source>
        <dbReference type="Proteomes" id="UP001314263"/>
    </source>
</evidence>
<evidence type="ECO:0000313" key="12">
    <source>
        <dbReference type="EMBL" id="CAK0785184.1"/>
    </source>
</evidence>
<comment type="caution">
    <text evidence="12">The sequence shown here is derived from an EMBL/GenBank/DDBJ whole genome shotgun (WGS) entry which is preliminary data.</text>
</comment>
<dbReference type="GO" id="GO:0046513">
    <property type="term" value="P:ceramide biosynthetic process"/>
    <property type="evidence" value="ECO:0007669"/>
    <property type="project" value="TreeGrafter"/>
</dbReference>
<dbReference type="GO" id="GO:0016020">
    <property type="term" value="C:membrane"/>
    <property type="evidence" value="ECO:0007669"/>
    <property type="project" value="GOC"/>
</dbReference>
<name>A0AAV1IDN2_9CHLO</name>
<evidence type="ECO:0000256" key="10">
    <source>
        <dbReference type="ARBA" id="ARBA00023315"/>
    </source>
</evidence>